<protein>
    <submittedName>
        <fullName evidence="1">Uncharacterized protein</fullName>
    </submittedName>
</protein>
<gene>
    <name evidence="1" type="ORF">LSP00402_LOCUS2689</name>
</gene>
<dbReference type="AlphaFoldDB" id="A0A7S2TH16"/>
<reference evidence="1" key="1">
    <citation type="submission" date="2021-01" db="EMBL/GenBank/DDBJ databases">
        <authorList>
            <person name="Corre E."/>
            <person name="Pelletier E."/>
            <person name="Niang G."/>
            <person name="Scheremetjew M."/>
            <person name="Finn R."/>
            <person name="Kale V."/>
            <person name="Holt S."/>
            <person name="Cochrane G."/>
            <person name="Meng A."/>
            <person name="Brown T."/>
            <person name="Cohen L."/>
        </authorList>
    </citation>
    <scope>NUCLEOTIDE SEQUENCE</scope>
    <source>
        <strain evidence="1">CCMP622</strain>
    </source>
</reference>
<accession>A0A7S2TH16</accession>
<organism evidence="1">
    <name type="scientific">Lotharella oceanica</name>
    <dbReference type="NCBI Taxonomy" id="641309"/>
    <lineage>
        <taxon>Eukaryota</taxon>
        <taxon>Sar</taxon>
        <taxon>Rhizaria</taxon>
        <taxon>Cercozoa</taxon>
        <taxon>Chlorarachniophyceae</taxon>
        <taxon>Lotharella</taxon>
    </lineage>
</organism>
<evidence type="ECO:0000313" key="1">
    <source>
        <dbReference type="EMBL" id="CAD9749380.1"/>
    </source>
</evidence>
<sequence length="106" mass="11812">MSVFSICSTRRRMSARNEALSMYVHVDDERYHNIHVCASSRPARAAEATATGANAQPMHIPRGPASFFFFFVVDVSILRPSSVSFSSLFRALRARRTARAPPAPRD</sequence>
<name>A0A7S2TH16_9EUKA</name>
<proteinExistence type="predicted"/>
<dbReference type="EMBL" id="HBHP01004292">
    <property type="protein sequence ID" value="CAD9749380.1"/>
    <property type="molecule type" value="Transcribed_RNA"/>
</dbReference>